<evidence type="ECO:0000256" key="3">
    <source>
        <dbReference type="SAM" id="MobiDB-lite"/>
    </source>
</evidence>
<keyword evidence="1 2" id="KW-1015">Disulfide bond</keyword>
<dbReference type="PRINTS" id="PR00261">
    <property type="entry name" value="LDLRECEPTOR"/>
</dbReference>
<dbReference type="Proteomes" id="UP001164746">
    <property type="component" value="Chromosome 4"/>
</dbReference>
<evidence type="ECO:0000313" key="5">
    <source>
        <dbReference type="Proteomes" id="UP001164746"/>
    </source>
</evidence>
<dbReference type="CDD" id="cd00112">
    <property type="entry name" value="LDLa"/>
    <property type="match status" value="2"/>
</dbReference>
<feature type="disulfide bond" evidence="2">
    <location>
        <begin position="123"/>
        <end position="141"/>
    </location>
</feature>
<dbReference type="InterPro" id="IPR042333">
    <property type="entry name" value="LRAD2/Mig-13-like"/>
</dbReference>
<dbReference type="Gene3D" id="2.60.120.290">
    <property type="entry name" value="Spermadhesin, CUB domain"/>
    <property type="match status" value="1"/>
</dbReference>
<dbReference type="Gene3D" id="4.10.400.10">
    <property type="entry name" value="Low-density Lipoprotein Receptor"/>
    <property type="match status" value="2"/>
</dbReference>
<accession>A0ABY7E3H4</accession>
<feature type="disulfide bond" evidence="2">
    <location>
        <begin position="116"/>
        <end position="128"/>
    </location>
</feature>
<dbReference type="PROSITE" id="PS50068">
    <property type="entry name" value="LDLRA_2"/>
    <property type="match status" value="2"/>
</dbReference>
<proteinExistence type="predicted"/>
<feature type="region of interest" description="Disordered" evidence="3">
    <location>
        <begin position="252"/>
        <end position="280"/>
    </location>
</feature>
<dbReference type="SMART" id="SM00192">
    <property type="entry name" value="LDLa"/>
    <property type="match status" value="2"/>
</dbReference>
<reference evidence="4" key="1">
    <citation type="submission" date="2022-11" db="EMBL/GenBank/DDBJ databases">
        <title>Centuries of genome instability and evolution in soft-shell clam transmissible cancer (bioRxiv).</title>
        <authorList>
            <person name="Hart S.F.M."/>
            <person name="Yonemitsu M.A."/>
            <person name="Giersch R.M."/>
            <person name="Beal B.F."/>
            <person name="Arriagada G."/>
            <person name="Davis B.W."/>
            <person name="Ostrander E.A."/>
            <person name="Goff S.P."/>
            <person name="Metzger M.J."/>
        </authorList>
    </citation>
    <scope>NUCLEOTIDE SEQUENCE</scope>
    <source>
        <strain evidence="4">MELC-2E11</strain>
        <tissue evidence="4">Siphon/mantle</tissue>
    </source>
</reference>
<dbReference type="PANTHER" id="PTHR24652">
    <property type="entry name" value="LOW-DENSITY LIPOPROTEIN RECEPTOR CLASS A DOMAIN-CONTAINING PROTEIN 2"/>
    <property type="match status" value="1"/>
</dbReference>
<feature type="compositionally biased region" description="Low complexity" evidence="3">
    <location>
        <begin position="269"/>
        <end position="280"/>
    </location>
</feature>
<evidence type="ECO:0000256" key="2">
    <source>
        <dbReference type="PROSITE-ProRule" id="PRU00124"/>
    </source>
</evidence>
<evidence type="ECO:0000256" key="1">
    <source>
        <dbReference type="ARBA" id="ARBA00023157"/>
    </source>
</evidence>
<gene>
    <name evidence="4" type="ORF">MAR_009619</name>
</gene>
<name>A0ABY7E3H4_MYAAR</name>
<dbReference type="SUPFAM" id="SSF49854">
    <property type="entry name" value="Spermadhesin, CUB domain"/>
    <property type="match status" value="1"/>
</dbReference>
<feature type="disulfide bond" evidence="2">
    <location>
        <begin position="197"/>
        <end position="209"/>
    </location>
</feature>
<dbReference type="Pfam" id="PF00057">
    <property type="entry name" value="Ldl_recept_a"/>
    <property type="match status" value="2"/>
</dbReference>
<comment type="caution">
    <text evidence="2">Lacks conserved residue(s) required for the propagation of feature annotation.</text>
</comment>
<sequence>MCVVTYITLCWLSGYTFAIHTLIVNIFVNGFEGKDFMNQHCGTTIDFRKMSLHAIKLHLTTNSVYLPKLDCTMTVNATSTMQFMLYFKKMDISCDHDWLELHDGLSVSSPYVNGNCKSKEYHCNNGRCIADSLVCNGYNPCGDDSDCILTGTEIVGIIVSGPRHVSIAIESSVSCTRDWLEVFDGPNVNSRYVSGYCYSDEHDCDNGRCISDTLTCNGYNPCGDYSDCPLAGGHREPTHVQVVANTTPGYGTPGQGYNQPVPQQYGAVPYPQGQQPPTYQ</sequence>
<dbReference type="InterPro" id="IPR002172">
    <property type="entry name" value="LDrepeatLR_classA_rpt"/>
</dbReference>
<organism evidence="4 5">
    <name type="scientific">Mya arenaria</name>
    <name type="common">Soft-shell clam</name>
    <dbReference type="NCBI Taxonomy" id="6604"/>
    <lineage>
        <taxon>Eukaryota</taxon>
        <taxon>Metazoa</taxon>
        <taxon>Spiralia</taxon>
        <taxon>Lophotrochozoa</taxon>
        <taxon>Mollusca</taxon>
        <taxon>Bivalvia</taxon>
        <taxon>Autobranchia</taxon>
        <taxon>Heteroconchia</taxon>
        <taxon>Euheterodonta</taxon>
        <taxon>Imparidentia</taxon>
        <taxon>Neoheterodontei</taxon>
        <taxon>Myida</taxon>
        <taxon>Myoidea</taxon>
        <taxon>Myidae</taxon>
        <taxon>Mya</taxon>
    </lineage>
</organism>
<dbReference type="InterPro" id="IPR036055">
    <property type="entry name" value="LDL_receptor-like_sf"/>
</dbReference>
<dbReference type="EMBL" id="CP111015">
    <property type="protein sequence ID" value="WAR03061.1"/>
    <property type="molecule type" value="Genomic_DNA"/>
</dbReference>
<feature type="disulfide bond" evidence="2">
    <location>
        <begin position="204"/>
        <end position="222"/>
    </location>
</feature>
<protein>
    <submittedName>
        <fullName evidence="4">LRP2-like protein</fullName>
    </submittedName>
</protein>
<evidence type="ECO:0000313" key="4">
    <source>
        <dbReference type="EMBL" id="WAR03061.1"/>
    </source>
</evidence>
<dbReference type="InterPro" id="IPR035914">
    <property type="entry name" value="Sperma_CUB_dom_sf"/>
</dbReference>
<dbReference type="SUPFAM" id="SSF57424">
    <property type="entry name" value="LDL receptor-like module"/>
    <property type="match status" value="2"/>
</dbReference>
<keyword evidence="5" id="KW-1185">Reference proteome</keyword>